<reference evidence="3" key="1">
    <citation type="journal article" date="2019" name="Int. J. Syst. Evol. Microbiol.">
        <title>The Global Catalogue of Microorganisms (GCM) 10K type strain sequencing project: providing services to taxonomists for standard genome sequencing and annotation.</title>
        <authorList>
            <consortium name="The Broad Institute Genomics Platform"/>
            <consortium name="The Broad Institute Genome Sequencing Center for Infectious Disease"/>
            <person name="Wu L."/>
            <person name="Ma J."/>
        </authorList>
    </citation>
    <scope>NUCLEOTIDE SEQUENCE [LARGE SCALE GENOMIC DNA]</scope>
    <source>
        <strain evidence="3">CECT 8570</strain>
    </source>
</reference>
<dbReference type="RefSeq" id="WP_290259578.1">
    <property type="nucleotide sequence ID" value="NZ_JAUFQG010000004.1"/>
</dbReference>
<comment type="caution">
    <text evidence="2">The sequence shown here is derived from an EMBL/GenBank/DDBJ whole genome shotgun (WGS) entry which is preliminary data.</text>
</comment>
<protein>
    <submittedName>
        <fullName evidence="2">Alpha/beta hydrolase</fullName>
    </submittedName>
</protein>
<name>A0ABV8V0W7_9GAMM</name>
<gene>
    <name evidence="2" type="ORF">ACFOX3_04240</name>
</gene>
<dbReference type="Gene3D" id="3.40.50.1820">
    <property type="entry name" value="alpha/beta hydrolase"/>
    <property type="match status" value="1"/>
</dbReference>
<dbReference type="InterPro" id="IPR022742">
    <property type="entry name" value="Hydrolase_4"/>
</dbReference>
<dbReference type="InterPro" id="IPR051044">
    <property type="entry name" value="MAG_DAG_Lipase"/>
</dbReference>
<evidence type="ECO:0000259" key="1">
    <source>
        <dbReference type="Pfam" id="PF12146"/>
    </source>
</evidence>
<feature type="domain" description="Serine aminopeptidase S33" evidence="1">
    <location>
        <begin position="103"/>
        <end position="338"/>
    </location>
</feature>
<keyword evidence="3" id="KW-1185">Reference proteome</keyword>
<sequence>MKPIKRIKKTIDIGAGFTRQAIDALLNQRNPLYFNYAQDSAREKSSAEAQYEKFYGLDRFNTQAFHGFGFLPLPERPTRKERNFPKGKQELVELAVHYWLPENPVASLYVLHGYYDHVGLFANAIAFGLENNYAVITFDLPGHGLSGGEPAVIDDFQTYSLALDTVLEASKSLQLTGPKLAFAQSTGCAVLLKNQLDKKQASIEADDFDAQVLLAPLVRPRGWRSGQYLHLLLKPFVTQLRREFALNSHDENFLAFLRHDPLQSHILSVRWVTAMKAWLRQLTESDNKSLSVPTLIVQGKEDTTVDWRFNIPVLEQKLRNMSLLWLGNARHQLINETESVRDQYMSTAAAFLKNSGKG</sequence>
<dbReference type="PANTHER" id="PTHR11614">
    <property type="entry name" value="PHOSPHOLIPASE-RELATED"/>
    <property type="match status" value="1"/>
</dbReference>
<dbReference type="InterPro" id="IPR029058">
    <property type="entry name" value="AB_hydrolase_fold"/>
</dbReference>
<dbReference type="GO" id="GO:0016787">
    <property type="term" value="F:hydrolase activity"/>
    <property type="evidence" value="ECO:0007669"/>
    <property type="project" value="UniProtKB-KW"/>
</dbReference>
<dbReference type="Pfam" id="PF12146">
    <property type="entry name" value="Hydrolase_4"/>
    <property type="match status" value="1"/>
</dbReference>
<dbReference type="EMBL" id="JBHSCX010000003">
    <property type="protein sequence ID" value="MFC4361498.1"/>
    <property type="molecule type" value="Genomic_DNA"/>
</dbReference>
<accession>A0ABV8V0W7</accession>
<dbReference type="SUPFAM" id="SSF53474">
    <property type="entry name" value="alpha/beta-Hydrolases"/>
    <property type="match status" value="1"/>
</dbReference>
<evidence type="ECO:0000313" key="3">
    <source>
        <dbReference type="Proteomes" id="UP001595840"/>
    </source>
</evidence>
<proteinExistence type="predicted"/>
<dbReference type="Proteomes" id="UP001595840">
    <property type="component" value="Unassembled WGS sequence"/>
</dbReference>
<evidence type="ECO:0000313" key="2">
    <source>
        <dbReference type="EMBL" id="MFC4361498.1"/>
    </source>
</evidence>
<keyword evidence="2" id="KW-0378">Hydrolase</keyword>
<organism evidence="2 3">
    <name type="scientific">Simiduia curdlanivorans</name>
    <dbReference type="NCBI Taxonomy" id="1492769"/>
    <lineage>
        <taxon>Bacteria</taxon>
        <taxon>Pseudomonadati</taxon>
        <taxon>Pseudomonadota</taxon>
        <taxon>Gammaproteobacteria</taxon>
        <taxon>Cellvibrionales</taxon>
        <taxon>Cellvibrionaceae</taxon>
        <taxon>Simiduia</taxon>
    </lineage>
</organism>